<accession>A0A2G9T8L2</accession>
<dbReference type="Proteomes" id="UP000230423">
    <property type="component" value="Unassembled WGS sequence"/>
</dbReference>
<evidence type="ECO:0000313" key="3">
    <source>
        <dbReference type="Proteomes" id="UP000230423"/>
    </source>
</evidence>
<name>A0A2G9T8L2_TELCI</name>
<evidence type="ECO:0000256" key="1">
    <source>
        <dbReference type="SAM" id="MobiDB-lite"/>
    </source>
</evidence>
<dbReference type="AlphaFoldDB" id="A0A2G9T8L2"/>
<reference evidence="2 3" key="1">
    <citation type="submission" date="2015-09" db="EMBL/GenBank/DDBJ databases">
        <title>Draft genome of the parasitic nematode Teladorsagia circumcincta isolate WARC Sus (inbred).</title>
        <authorList>
            <person name="Mitreva M."/>
        </authorList>
    </citation>
    <scope>NUCLEOTIDE SEQUENCE [LARGE SCALE GENOMIC DNA]</scope>
    <source>
        <strain evidence="2 3">S</strain>
    </source>
</reference>
<feature type="compositionally biased region" description="Low complexity" evidence="1">
    <location>
        <begin position="7"/>
        <end position="18"/>
    </location>
</feature>
<keyword evidence="3" id="KW-1185">Reference proteome</keyword>
<gene>
    <name evidence="2" type="ORF">TELCIR_24334</name>
</gene>
<protein>
    <submittedName>
        <fullName evidence="2">Uncharacterized protein</fullName>
    </submittedName>
</protein>
<feature type="region of interest" description="Disordered" evidence="1">
    <location>
        <begin position="1"/>
        <end position="46"/>
    </location>
</feature>
<dbReference type="EMBL" id="KZ398546">
    <property type="protein sequence ID" value="PIO54306.1"/>
    <property type="molecule type" value="Genomic_DNA"/>
</dbReference>
<sequence>MESAADPPSTSTTTNEGSTSDKDVAAHMDITMPSASGSSDSLCWPTTDEKVNVEDDKDNWSVKEVHKDELASNSVGIRCPEGARVLPFITVERKGEKVQFAAKKPRMNSMCSTMSVASSVATVLVSSITI</sequence>
<organism evidence="2 3">
    <name type="scientific">Teladorsagia circumcincta</name>
    <name type="common">Brown stomach worm</name>
    <name type="synonym">Ostertagia circumcincta</name>
    <dbReference type="NCBI Taxonomy" id="45464"/>
    <lineage>
        <taxon>Eukaryota</taxon>
        <taxon>Metazoa</taxon>
        <taxon>Ecdysozoa</taxon>
        <taxon>Nematoda</taxon>
        <taxon>Chromadorea</taxon>
        <taxon>Rhabditida</taxon>
        <taxon>Rhabditina</taxon>
        <taxon>Rhabditomorpha</taxon>
        <taxon>Strongyloidea</taxon>
        <taxon>Trichostrongylidae</taxon>
        <taxon>Teladorsagia</taxon>
    </lineage>
</organism>
<proteinExistence type="predicted"/>
<evidence type="ECO:0000313" key="2">
    <source>
        <dbReference type="EMBL" id="PIO54306.1"/>
    </source>
</evidence>